<organism evidence="13 14">
    <name type="scientific">Mariniphaga anaerophila</name>
    <dbReference type="NCBI Taxonomy" id="1484053"/>
    <lineage>
        <taxon>Bacteria</taxon>
        <taxon>Pseudomonadati</taxon>
        <taxon>Bacteroidota</taxon>
        <taxon>Bacteroidia</taxon>
        <taxon>Marinilabiliales</taxon>
        <taxon>Prolixibacteraceae</taxon>
        <taxon>Mariniphaga</taxon>
    </lineage>
</organism>
<evidence type="ECO:0000259" key="11">
    <source>
        <dbReference type="PROSITE" id="PS50936"/>
    </source>
</evidence>
<dbReference type="InterPro" id="IPR004881">
    <property type="entry name" value="Ribosome_biogen_GTPase_RsgA"/>
</dbReference>
<dbReference type="Gene3D" id="2.40.50.140">
    <property type="entry name" value="Nucleic acid-binding proteins"/>
    <property type="match status" value="1"/>
</dbReference>
<dbReference type="InterPro" id="IPR010914">
    <property type="entry name" value="RsgA_GTPase_dom"/>
</dbReference>
<evidence type="ECO:0000259" key="12">
    <source>
        <dbReference type="PROSITE" id="PS51721"/>
    </source>
</evidence>
<dbReference type="RefSeq" id="WP_073003050.1">
    <property type="nucleotide sequence ID" value="NZ_FQUM01000009.1"/>
</dbReference>
<keyword evidence="7 10" id="KW-0862">Zinc</keyword>
<name>A0A1M5ELP6_9BACT</name>
<dbReference type="Pfam" id="PF16745">
    <property type="entry name" value="RsgA_N"/>
    <property type="match status" value="1"/>
</dbReference>
<dbReference type="AlphaFoldDB" id="A0A1M5ELP6"/>
<dbReference type="SUPFAM" id="SSF52540">
    <property type="entry name" value="P-loop containing nucleoside triphosphate hydrolases"/>
    <property type="match status" value="1"/>
</dbReference>
<evidence type="ECO:0000313" key="14">
    <source>
        <dbReference type="Proteomes" id="UP000184164"/>
    </source>
</evidence>
<dbReference type="PANTHER" id="PTHR32120:SF11">
    <property type="entry name" value="SMALL RIBOSOMAL SUBUNIT BIOGENESIS GTPASE RSGA 1, MITOCHONDRIAL-RELATED"/>
    <property type="match status" value="1"/>
</dbReference>
<dbReference type="InterPro" id="IPR030378">
    <property type="entry name" value="G_CP_dom"/>
</dbReference>
<dbReference type="InterPro" id="IPR012340">
    <property type="entry name" value="NA-bd_OB-fold"/>
</dbReference>
<keyword evidence="8 10" id="KW-0694">RNA-binding</keyword>
<keyword evidence="5 10" id="KW-0547">Nucleotide-binding</keyword>
<keyword evidence="1 10" id="KW-0963">Cytoplasm</keyword>
<evidence type="ECO:0000256" key="10">
    <source>
        <dbReference type="HAMAP-Rule" id="MF_01820"/>
    </source>
</evidence>
<dbReference type="EMBL" id="FQUM01000009">
    <property type="protein sequence ID" value="SHF80040.1"/>
    <property type="molecule type" value="Genomic_DNA"/>
</dbReference>
<comment type="similarity">
    <text evidence="10">Belongs to the TRAFAC class YlqF/YawG GTPase family. RsgA subfamily.</text>
</comment>
<dbReference type="OrthoDB" id="9809485at2"/>
<feature type="binding site" evidence="10">
    <location>
        <position position="283"/>
    </location>
    <ligand>
        <name>Zn(2+)</name>
        <dbReference type="ChEBI" id="CHEBI:29105"/>
    </ligand>
</feature>
<evidence type="ECO:0000256" key="7">
    <source>
        <dbReference type="ARBA" id="ARBA00022833"/>
    </source>
</evidence>
<reference evidence="13 14" key="1">
    <citation type="submission" date="2016-11" db="EMBL/GenBank/DDBJ databases">
        <authorList>
            <person name="Jaros S."/>
            <person name="Januszkiewicz K."/>
            <person name="Wedrychowicz H."/>
        </authorList>
    </citation>
    <scope>NUCLEOTIDE SEQUENCE [LARGE SCALE GENOMIC DNA]</scope>
    <source>
        <strain evidence="13 14">DSM 26910</strain>
    </source>
</reference>
<dbReference type="CDD" id="cd01854">
    <property type="entry name" value="YjeQ_EngC"/>
    <property type="match status" value="1"/>
</dbReference>
<evidence type="ECO:0000256" key="8">
    <source>
        <dbReference type="ARBA" id="ARBA00022884"/>
    </source>
</evidence>
<dbReference type="EC" id="3.6.1.-" evidence="10"/>
<evidence type="ECO:0000313" key="13">
    <source>
        <dbReference type="EMBL" id="SHF80040.1"/>
    </source>
</evidence>
<dbReference type="PROSITE" id="PS51721">
    <property type="entry name" value="G_CP"/>
    <property type="match status" value="1"/>
</dbReference>
<dbReference type="GO" id="GO:0019843">
    <property type="term" value="F:rRNA binding"/>
    <property type="evidence" value="ECO:0007669"/>
    <property type="project" value="UniProtKB-KW"/>
</dbReference>
<protein>
    <recommendedName>
        <fullName evidence="10">Small ribosomal subunit biogenesis GTPase RsgA</fullName>
        <ecNumber evidence="10">3.6.1.-</ecNumber>
    </recommendedName>
</protein>
<feature type="binding site" evidence="10">
    <location>
        <begin position="134"/>
        <end position="137"/>
    </location>
    <ligand>
        <name>GTP</name>
        <dbReference type="ChEBI" id="CHEBI:37565"/>
    </ligand>
</feature>
<feature type="binding site" evidence="10">
    <location>
        <position position="270"/>
    </location>
    <ligand>
        <name>Zn(2+)</name>
        <dbReference type="ChEBI" id="CHEBI:29105"/>
    </ligand>
</feature>
<dbReference type="GO" id="GO:0046872">
    <property type="term" value="F:metal ion binding"/>
    <property type="evidence" value="ECO:0007669"/>
    <property type="project" value="UniProtKB-KW"/>
</dbReference>
<dbReference type="InterPro" id="IPR027417">
    <property type="entry name" value="P-loop_NTPase"/>
</dbReference>
<dbReference type="GO" id="GO:0003924">
    <property type="term" value="F:GTPase activity"/>
    <property type="evidence" value="ECO:0007669"/>
    <property type="project" value="UniProtKB-UniRule"/>
</dbReference>
<feature type="domain" description="CP-type G" evidence="12">
    <location>
        <begin position="85"/>
        <end position="246"/>
    </location>
</feature>
<gene>
    <name evidence="10" type="primary">rsgA</name>
    <name evidence="13" type="ORF">SAMN05444274_10983</name>
</gene>
<dbReference type="PANTHER" id="PTHR32120">
    <property type="entry name" value="SMALL RIBOSOMAL SUBUNIT BIOGENESIS GTPASE RSGA"/>
    <property type="match status" value="1"/>
</dbReference>
<evidence type="ECO:0000256" key="4">
    <source>
        <dbReference type="ARBA" id="ARBA00022730"/>
    </source>
</evidence>
<evidence type="ECO:0000256" key="9">
    <source>
        <dbReference type="ARBA" id="ARBA00023134"/>
    </source>
</evidence>
<evidence type="ECO:0000256" key="1">
    <source>
        <dbReference type="ARBA" id="ARBA00022490"/>
    </source>
</evidence>
<evidence type="ECO:0000256" key="3">
    <source>
        <dbReference type="ARBA" id="ARBA00022723"/>
    </source>
</evidence>
<keyword evidence="6 10" id="KW-0378">Hydrolase</keyword>
<comment type="subunit">
    <text evidence="10">Monomer. Associates with 30S ribosomal subunit, binds 16S rRNA.</text>
</comment>
<dbReference type="NCBIfam" id="TIGR00157">
    <property type="entry name" value="ribosome small subunit-dependent GTPase A"/>
    <property type="match status" value="1"/>
</dbReference>
<comment type="subcellular location">
    <subcellularLocation>
        <location evidence="10">Cytoplasm</location>
    </subcellularLocation>
</comment>
<feature type="binding site" evidence="10">
    <location>
        <position position="277"/>
    </location>
    <ligand>
        <name>Zn(2+)</name>
        <dbReference type="ChEBI" id="CHEBI:29105"/>
    </ligand>
</feature>
<dbReference type="Gene3D" id="3.40.50.300">
    <property type="entry name" value="P-loop containing nucleotide triphosphate hydrolases"/>
    <property type="match status" value="1"/>
</dbReference>
<keyword evidence="9 10" id="KW-0342">GTP-binding</keyword>
<dbReference type="PROSITE" id="PS50936">
    <property type="entry name" value="ENGC_GTPASE"/>
    <property type="match status" value="1"/>
</dbReference>
<dbReference type="Pfam" id="PF03193">
    <property type="entry name" value="RsgA_GTPase"/>
    <property type="match status" value="1"/>
</dbReference>
<comment type="cofactor">
    <cofactor evidence="10">
        <name>Zn(2+)</name>
        <dbReference type="ChEBI" id="CHEBI:29105"/>
    </cofactor>
    <text evidence="10">Binds 1 zinc ion per subunit.</text>
</comment>
<dbReference type="Gene3D" id="1.10.40.50">
    <property type="entry name" value="Probable gtpase engc, domain 3"/>
    <property type="match status" value="1"/>
</dbReference>
<keyword evidence="14" id="KW-1185">Reference proteome</keyword>
<dbReference type="GO" id="GO:0005525">
    <property type="term" value="F:GTP binding"/>
    <property type="evidence" value="ECO:0007669"/>
    <property type="project" value="UniProtKB-UniRule"/>
</dbReference>
<dbReference type="Proteomes" id="UP000184164">
    <property type="component" value="Unassembled WGS sequence"/>
</dbReference>
<keyword evidence="2 10" id="KW-0690">Ribosome biogenesis</keyword>
<evidence type="ECO:0000256" key="6">
    <source>
        <dbReference type="ARBA" id="ARBA00022801"/>
    </source>
</evidence>
<evidence type="ECO:0000256" key="2">
    <source>
        <dbReference type="ARBA" id="ARBA00022517"/>
    </source>
</evidence>
<comment type="function">
    <text evidence="10">One of several proteins that assist in the late maturation steps of the functional core of the 30S ribosomal subunit. Helps release RbfA from mature subunits. May play a role in the assembly of ribosomal proteins into the subunit. Circularly permuted GTPase that catalyzes slow GTP hydrolysis, GTPase activity is stimulated by the 30S ribosomal subunit.</text>
</comment>
<dbReference type="CDD" id="cd04466">
    <property type="entry name" value="S1_YloQ_GTPase"/>
    <property type="match status" value="1"/>
</dbReference>
<proteinExistence type="inferred from homology"/>
<accession>A0A1M5ELP6</accession>
<dbReference type="HAMAP" id="MF_01820">
    <property type="entry name" value="GTPase_RsgA"/>
    <property type="match status" value="1"/>
</dbReference>
<dbReference type="STRING" id="1484053.SAMN05444274_10983"/>
<feature type="binding site" evidence="10">
    <location>
        <position position="275"/>
    </location>
    <ligand>
        <name>Zn(2+)</name>
        <dbReference type="ChEBI" id="CHEBI:29105"/>
    </ligand>
</feature>
<dbReference type="GO" id="GO:0005737">
    <property type="term" value="C:cytoplasm"/>
    <property type="evidence" value="ECO:0007669"/>
    <property type="project" value="UniProtKB-SubCell"/>
</dbReference>
<keyword evidence="3 10" id="KW-0479">Metal-binding</keyword>
<dbReference type="SUPFAM" id="SSF50249">
    <property type="entry name" value="Nucleic acid-binding proteins"/>
    <property type="match status" value="1"/>
</dbReference>
<feature type="binding site" evidence="10">
    <location>
        <begin position="188"/>
        <end position="196"/>
    </location>
    <ligand>
        <name>GTP</name>
        <dbReference type="ChEBI" id="CHEBI:37565"/>
    </ligand>
</feature>
<feature type="domain" description="EngC GTPase" evidence="11">
    <location>
        <begin position="94"/>
        <end position="244"/>
    </location>
</feature>
<dbReference type="GO" id="GO:0042274">
    <property type="term" value="P:ribosomal small subunit biogenesis"/>
    <property type="evidence" value="ECO:0007669"/>
    <property type="project" value="UniProtKB-UniRule"/>
</dbReference>
<keyword evidence="4 10" id="KW-0699">rRNA-binding</keyword>
<evidence type="ECO:0000256" key="5">
    <source>
        <dbReference type="ARBA" id="ARBA00022741"/>
    </source>
</evidence>
<dbReference type="InterPro" id="IPR031944">
    <property type="entry name" value="RsgA_N"/>
</dbReference>
<sequence length="316" mass="35282">MKRGLVIKTTGSWFTVEDENGDIFECKVKGNFRIKGIKSTNPVAVGDRVIFTVQTDLKSASDLNTGWITSIEDRKNYIVRRSPNLSKQSHIIAANIDLAVLVVTVTSPVTTTTFIDRYLASAEAYRIPVLIVFNKTDLYNKDEQQKMAKLISMYSKIGYPCMHTSAKQQMGIEELKSQLKGKTNVINGHSGVGKSSLINLIQPGLNLKTSEISEMHKTGKHTTAFSAMYKLPSGGYIIDTPGIKGFGMLNMEAWEIGHYFPEIFKISKKCQYNNCSHTHEPGCAVKNAVEESEIAQSRYNSYLGLLEGDDKYRKPY</sequence>